<keyword evidence="4" id="KW-1185">Reference proteome</keyword>
<dbReference type="OrthoDB" id="1751573at2759"/>
<sequence>MKTRNSLNSEQPQQLSLSQSKSAAAIATKDLYLPDECWECVIRFLDNDDNHSNSSLKSFSAVSKQFLSITNRLRYSITIRHPTRICPSGLFQRFPNLTSLRLTHYYGGDIFCWLSSIAFSIRIKNTQTNNSADNSNSFVVSTQLKSLHLISSTWLQDESIKRIASVFPNLQLLDLSFCYNISEEGIFQVLRTCSEITHLNLTSCLGRKLRRMNFEVPKLEVLNLSYTNVDDETLSVISKCCRGLLQLSLEWCFFVTEMGVKHVVEKCTQLREIDLKYCLQVHCDVLASLIFSRPSLRKFTTPDRYRFNNKEMELLSRQGCIVC</sequence>
<dbReference type="Gene3D" id="3.80.10.10">
    <property type="entry name" value="Ribonuclease Inhibitor"/>
    <property type="match status" value="2"/>
</dbReference>
<name>A0A072UI53_MEDTR</name>
<dbReference type="EnsemblPlants" id="KEH29337">
    <property type="protein sequence ID" value="KEH29337"/>
    <property type="gene ID" value="MTR_4g435338"/>
</dbReference>
<dbReference type="Proteomes" id="UP000265566">
    <property type="component" value="Chromosome 4"/>
</dbReference>
<evidence type="ECO:0000313" key="4">
    <source>
        <dbReference type="Proteomes" id="UP000002051"/>
    </source>
</evidence>
<evidence type="ECO:0000313" key="5">
    <source>
        <dbReference type="Proteomes" id="UP000265566"/>
    </source>
</evidence>
<dbReference type="EMBL" id="CM001220">
    <property type="protein sequence ID" value="KEH29337.1"/>
    <property type="molecule type" value="Genomic_DNA"/>
</dbReference>
<dbReference type="Gramene" id="rna21880">
    <property type="protein sequence ID" value="RHN59765.1"/>
    <property type="gene ID" value="gene21880"/>
</dbReference>
<proteinExistence type="predicted"/>
<reference evidence="1 4" key="2">
    <citation type="journal article" date="2014" name="BMC Genomics">
        <title>An improved genome release (version Mt4.0) for the model legume Medicago truncatula.</title>
        <authorList>
            <person name="Tang H."/>
            <person name="Krishnakumar V."/>
            <person name="Bidwell S."/>
            <person name="Rosen B."/>
            <person name="Chan A."/>
            <person name="Zhou S."/>
            <person name="Gentzbittel L."/>
            <person name="Childs K.L."/>
            <person name="Yandell M."/>
            <person name="Gundlach H."/>
            <person name="Mayer K.F."/>
            <person name="Schwartz D.C."/>
            <person name="Town C.D."/>
        </authorList>
    </citation>
    <scope>GENOME REANNOTATION</scope>
    <source>
        <strain evidence="1">A17</strain>
        <strain evidence="3 4">cv. Jemalong A17</strain>
    </source>
</reference>
<dbReference type="Proteomes" id="UP000002051">
    <property type="component" value="Chromosome 4"/>
</dbReference>
<dbReference type="GO" id="GO:0005737">
    <property type="term" value="C:cytoplasm"/>
    <property type="evidence" value="ECO:0000318"/>
    <property type="project" value="GO_Central"/>
</dbReference>
<dbReference type="SMART" id="SM00367">
    <property type="entry name" value="LRR_CC"/>
    <property type="match status" value="4"/>
</dbReference>
<dbReference type="InterPro" id="IPR032675">
    <property type="entry name" value="LRR_dom_sf"/>
</dbReference>
<dbReference type="AlphaFoldDB" id="A0A072UI53"/>
<dbReference type="KEGG" id="mtr:25494410"/>
<protein>
    <submittedName>
        <fullName evidence="1">F-box/RNI superfamily protein</fullName>
    </submittedName>
    <submittedName>
        <fullName evidence="2">Putative leucine-rich repeat domain, L domain-containing protein</fullName>
    </submittedName>
</protein>
<organism evidence="1 4">
    <name type="scientific">Medicago truncatula</name>
    <name type="common">Barrel medic</name>
    <name type="synonym">Medicago tribuloides</name>
    <dbReference type="NCBI Taxonomy" id="3880"/>
    <lineage>
        <taxon>Eukaryota</taxon>
        <taxon>Viridiplantae</taxon>
        <taxon>Streptophyta</taxon>
        <taxon>Embryophyta</taxon>
        <taxon>Tracheophyta</taxon>
        <taxon>Spermatophyta</taxon>
        <taxon>Magnoliopsida</taxon>
        <taxon>eudicotyledons</taxon>
        <taxon>Gunneridae</taxon>
        <taxon>Pentapetalae</taxon>
        <taxon>rosids</taxon>
        <taxon>fabids</taxon>
        <taxon>Fabales</taxon>
        <taxon>Fabaceae</taxon>
        <taxon>Papilionoideae</taxon>
        <taxon>50 kb inversion clade</taxon>
        <taxon>NPAAA clade</taxon>
        <taxon>Hologalegina</taxon>
        <taxon>IRL clade</taxon>
        <taxon>Trifolieae</taxon>
        <taxon>Medicago</taxon>
    </lineage>
</organism>
<reference evidence="5" key="4">
    <citation type="journal article" date="2018" name="Nat. Plants">
        <title>Whole-genome landscape of Medicago truncatula symbiotic genes.</title>
        <authorList>
            <person name="Pecrix Y."/>
            <person name="Staton S.E."/>
            <person name="Sallet E."/>
            <person name="Lelandais-Briere C."/>
            <person name="Moreau S."/>
            <person name="Carrere S."/>
            <person name="Blein T."/>
            <person name="Jardinaud M.F."/>
            <person name="Latrasse D."/>
            <person name="Zouine M."/>
            <person name="Zahm M."/>
            <person name="Kreplak J."/>
            <person name="Mayjonade B."/>
            <person name="Satge C."/>
            <person name="Perez M."/>
            <person name="Cauet S."/>
            <person name="Marande W."/>
            <person name="Chantry-Darmon C."/>
            <person name="Lopez-Roques C."/>
            <person name="Bouchez O."/>
            <person name="Berard A."/>
            <person name="Debelle F."/>
            <person name="Munos S."/>
            <person name="Bendahmane A."/>
            <person name="Berges H."/>
            <person name="Niebel A."/>
            <person name="Buitink J."/>
            <person name="Frugier F."/>
            <person name="Benhamed M."/>
            <person name="Crespi M."/>
            <person name="Gouzy J."/>
            <person name="Gamas P."/>
        </authorList>
    </citation>
    <scope>NUCLEOTIDE SEQUENCE [LARGE SCALE GENOMIC DNA]</scope>
    <source>
        <strain evidence="5">cv. Jemalong A17</strain>
    </source>
</reference>
<reference evidence="2" key="5">
    <citation type="journal article" date="2018" name="Nat. Plants">
        <title>Whole-genome landscape of Medicago truncatula symbiotic genes.</title>
        <authorList>
            <person name="Pecrix Y."/>
            <person name="Gamas P."/>
            <person name="Carrere S."/>
        </authorList>
    </citation>
    <scope>NUCLEOTIDE SEQUENCE</scope>
    <source>
        <tissue evidence="2">Leaves</tissue>
    </source>
</reference>
<dbReference type="SUPFAM" id="SSF52047">
    <property type="entry name" value="RNI-like"/>
    <property type="match status" value="1"/>
</dbReference>
<evidence type="ECO:0000313" key="2">
    <source>
        <dbReference type="EMBL" id="RHN59765.1"/>
    </source>
</evidence>
<reference evidence="1 4" key="1">
    <citation type="journal article" date="2011" name="Nature">
        <title>The Medicago genome provides insight into the evolution of rhizobial symbioses.</title>
        <authorList>
            <person name="Young N.D."/>
            <person name="Debelle F."/>
            <person name="Oldroyd G.E."/>
            <person name="Geurts R."/>
            <person name="Cannon S.B."/>
            <person name="Udvardi M.K."/>
            <person name="Benedito V.A."/>
            <person name="Mayer K.F."/>
            <person name="Gouzy J."/>
            <person name="Schoof H."/>
            <person name="Van de Peer Y."/>
            <person name="Proost S."/>
            <person name="Cook D.R."/>
            <person name="Meyers B.C."/>
            <person name="Spannagl M."/>
            <person name="Cheung F."/>
            <person name="De Mita S."/>
            <person name="Krishnakumar V."/>
            <person name="Gundlach H."/>
            <person name="Zhou S."/>
            <person name="Mudge J."/>
            <person name="Bharti A.K."/>
            <person name="Murray J.D."/>
            <person name="Naoumkina M.A."/>
            <person name="Rosen B."/>
            <person name="Silverstein K.A."/>
            <person name="Tang H."/>
            <person name="Rombauts S."/>
            <person name="Zhao P.X."/>
            <person name="Zhou P."/>
            <person name="Barbe V."/>
            <person name="Bardou P."/>
            <person name="Bechner M."/>
            <person name="Bellec A."/>
            <person name="Berger A."/>
            <person name="Berges H."/>
            <person name="Bidwell S."/>
            <person name="Bisseling T."/>
            <person name="Choisne N."/>
            <person name="Couloux A."/>
            <person name="Denny R."/>
            <person name="Deshpande S."/>
            <person name="Dai X."/>
            <person name="Doyle J.J."/>
            <person name="Dudez A.M."/>
            <person name="Farmer A.D."/>
            <person name="Fouteau S."/>
            <person name="Franken C."/>
            <person name="Gibelin C."/>
            <person name="Gish J."/>
            <person name="Goldstein S."/>
            <person name="Gonzalez A.J."/>
            <person name="Green P.J."/>
            <person name="Hallab A."/>
            <person name="Hartog M."/>
            <person name="Hua A."/>
            <person name="Humphray S.J."/>
            <person name="Jeong D.H."/>
            <person name="Jing Y."/>
            <person name="Jocker A."/>
            <person name="Kenton S.M."/>
            <person name="Kim D.J."/>
            <person name="Klee K."/>
            <person name="Lai H."/>
            <person name="Lang C."/>
            <person name="Lin S."/>
            <person name="Macmil S.L."/>
            <person name="Magdelenat G."/>
            <person name="Matthews L."/>
            <person name="McCorrison J."/>
            <person name="Monaghan E.L."/>
            <person name="Mun J.H."/>
            <person name="Najar F.Z."/>
            <person name="Nicholson C."/>
            <person name="Noirot C."/>
            <person name="O'Bleness M."/>
            <person name="Paule C.R."/>
            <person name="Poulain J."/>
            <person name="Prion F."/>
            <person name="Qin B."/>
            <person name="Qu C."/>
            <person name="Retzel E.F."/>
            <person name="Riddle C."/>
            <person name="Sallet E."/>
            <person name="Samain S."/>
            <person name="Samson N."/>
            <person name="Sanders I."/>
            <person name="Saurat O."/>
            <person name="Scarpelli C."/>
            <person name="Schiex T."/>
            <person name="Segurens B."/>
            <person name="Severin A.J."/>
            <person name="Sherrier D.J."/>
            <person name="Shi R."/>
            <person name="Sims S."/>
            <person name="Singer S.R."/>
            <person name="Sinharoy S."/>
            <person name="Sterck L."/>
            <person name="Viollet A."/>
            <person name="Wang B.B."/>
            <person name="Wang K."/>
            <person name="Wang M."/>
            <person name="Wang X."/>
            <person name="Warfsmann J."/>
            <person name="Weissenbach J."/>
            <person name="White D.D."/>
            <person name="White J.D."/>
            <person name="Wiley G.B."/>
            <person name="Wincker P."/>
            <person name="Xing Y."/>
            <person name="Yang L."/>
            <person name="Yao Z."/>
            <person name="Ying F."/>
            <person name="Zhai J."/>
            <person name="Zhou L."/>
            <person name="Zuber A."/>
            <person name="Denarie J."/>
            <person name="Dixon R.A."/>
            <person name="May G.D."/>
            <person name="Schwartz D.C."/>
            <person name="Rogers J."/>
            <person name="Quetier F."/>
            <person name="Town C.D."/>
            <person name="Roe B.A."/>
        </authorList>
    </citation>
    <scope>NUCLEOTIDE SEQUENCE [LARGE SCALE GENOMIC DNA]</scope>
    <source>
        <strain evidence="1">A17</strain>
        <strain evidence="3 4">cv. Jemalong A17</strain>
    </source>
</reference>
<reference evidence="3" key="3">
    <citation type="submission" date="2015-04" db="UniProtKB">
        <authorList>
            <consortium name="EnsemblPlants"/>
        </authorList>
    </citation>
    <scope>IDENTIFICATION</scope>
    <source>
        <strain evidence="3">cv. Jemalong A17</strain>
    </source>
</reference>
<accession>A0A072UI53</accession>
<dbReference type="InterPro" id="IPR006553">
    <property type="entry name" value="Leu-rich_rpt_Cys-con_subtyp"/>
</dbReference>
<evidence type="ECO:0000313" key="1">
    <source>
        <dbReference type="EMBL" id="KEH29337.1"/>
    </source>
</evidence>
<dbReference type="HOGENOM" id="CLU_068558_0_0_1"/>
<dbReference type="EMBL" id="PSQE01000004">
    <property type="protein sequence ID" value="RHN59765.1"/>
    <property type="molecule type" value="Genomic_DNA"/>
</dbReference>
<evidence type="ECO:0000313" key="3">
    <source>
        <dbReference type="EnsemblPlants" id="KEH29337"/>
    </source>
</evidence>
<dbReference type="PANTHER" id="PTHR13318">
    <property type="entry name" value="PARTNER OF PAIRED, ISOFORM B-RELATED"/>
    <property type="match status" value="1"/>
</dbReference>
<gene>
    <name evidence="3" type="primary">25494410</name>
    <name evidence="1" type="ordered locus">MTR_4g435338</name>
    <name evidence="2" type="ORF">MtrunA17_Chr4g0017381</name>
</gene>
<dbReference type="PANTHER" id="PTHR13318:SF106">
    <property type="entry name" value="F-BOX_LRR-REPEAT PROTEIN 2"/>
    <property type="match status" value="1"/>
</dbReference>